<evidence type="ECO:0000313" key="1">
    <source>
        <dbReference type="EMBL" id="HIR65846.1"/>
    </source>
</evidence>
<protein>
    <submittedName>
        <fullName evidence="1">Uncharacterized protein</fullName>
    </submittedName>
</protein>
<sequence>MKKVSKVLVLLLVAVMVLSIFSGCGVFSRNNEKYRATAALQVGNETITIGKIIDTFNNYYNSYYSYISQGYVTVDDVFDIAMTSLYTQYMKLDAYKTTPNVPTYTHAGTDFANQQYIDDEEYAFSVKYVKHIVFTGLDSVVEGYIKNDYELNDKEEEDTSRDFIEYDDLSGCDTYSEYVYRQNFVDEDMDEYFADYYNGIATFDNVSVDEYVYQSESDAQAMLDQINDRIEGEEKITFTQYKQWQQDALKQYRDNVQNSYEYSLETLIERQIEDFIVSVITTKYDYSVYQAIDGADLQETISQLTSTYEKLKANQTASFNINSNFVSFIEGLTDSSYIYTVPEGYNYIFVKNILIPFTSEQKTVLSNLQKQLGSDTDPRYIAKRTEFAAEVVAEDFLHQDGEGENVKVENLFTTDDQGNVVVNADGALGSYFGSDGKVIPMQGKTADETVIELMKQYNTDTAQHSKVYDYVVRVGEVPDSYTSSWVQEFVDAANVAYDLATAAGATGGYYGVAVSTYGVHIVYYSSKVEAQTFDFETNLLNSTTPEYRTFKTYFETKSSDMLEDALDALKEAYYPTKIVKSNEFDKFLKENKLTYDLQSALDLSKEEEAE</sequence>
<reference evidence="1" key="1">
    <citation type="submission" date="2020-10" db="EMBL/GenBank/DDBJ databases">
        <authorList>
            <person name="Gilroy R."/>
        </authorList>
    </citation>
    <scope>NUCLEOTIDE SEQUENCE</scope>
    <source>
        <strain evidence="1">CHK121-14286</strain>
    </source>
</reference>
<comment type="caution">
    <text evidence="1">The sequence shown here is derived from an EMBL/GenBank/DDBJ whole genome shotgun (WGS) entry which is preliminary data.</text>
</comment>
<name>A0A9D1E3X1_9BACT</name>
<dbReference type="EMBL" id="DVHL01000027">
    <property type="protein sequence ID" value="HIR65846.1"/>
    <property type="molecule type" value="Genomic_DNA"/>
</dbReference>
<accession>A0A9D1E3X1</accession>
<dbReference type="Proteomes" id="UP000824200">
    <property type="component" value="Unassembled WGS sequence"/>
</dbReference>
<evidence type="ECO:0000313" key="2">
    <source>
        <dbReference type="Proteomes" id="UP000824200"/>
    </source>
</evidence>
<proteinExistence type="predicted"/>
<dbReference type="PROSITE" id="PS51257">
    <property type="entry name" value="PROKAR_LIPOPROTEIN"/>
    <property type="match status" value="1"/>
</dbReference>
<organism evidence="1 2">
    <name type="scientific">Candidatus Fimimonas gallinarum</name>
    <dbReference type="NCBI Taxonomy" id="2840821"/>
    <lineage>
        <taxon>Bacteria</taxon>
        <taxon>Pseudomonadati</taxon>
        <taxon>Myxococcota</taxon>
        <taxon>Myxococcia</taxon>
        <taxon>Myxococcales</taxon>
        <taxon>Cystobacterineae</taxon>
        <taxon>Myxococcaceae</taxon>
        <taxon>Myxococcaceae incertae sedis</taxon>
        <taxon>Candidatus Fimimonas</taxon>
    </lineage>
</organism>
<dbReference type="AlphaFoldDB" id="A0A9D1E3X1"/>
<gene>
    <name evidence="1" type="ORF">IAC95_03060</name>
</gene>
<reference evidence="1" key="2">
    <citation type="journal article" date="2021" name="PeerJ">
        <title>Extensive microbial diversity within the chicken gut microbiome revealed by metagenomics and culture.</title>
        <authorList>
            <person name="Gilroy R."/>
            <person name="Ravi A."/>
            <person name="Getino M."/>
            <person name="Pursley I."/>
            <person name="Horton D.L."/>
            <person name="Alikhan N.F."/>
            <person name="Baker D."/>
            <person name="Gharbi K."/>
            <person name="Hall N."/>
            <person name="Watson M."/>
            <person name="Adriaenssens E.M."/>
            <person name="Foster-Nyarko E."/>
            <person name="Jarju S."/>
            <person name="Secka A."/>
            <person name="Antonio M."/>
            <person name="Oren A."/>
            <person name="Chaudhuri R.R."/>
            <person name="La Ragione R."/>
            <person name="Hildebrand F."/>
            <person name="Pallen M.J."/>
        </authorList>
    </citation>
    <scope>NUCLEOTIDE SEQUENCE</scope>
    <source>
        <strain evidence="1">CHK121-14286</strain>
    </source>
</reference>